<dbReference type="EMBL" id="QXFW01001099">
    <property type="protein sequence ID" value="KAE8996578.1"/>
    <property type="molecule type" value="Genomic_DNA"/>
</dbReference>
<evidence type="ECO:0000313" key="8">
    <source>
        <dbReference type="Proteomes" id="UP000460718"/>
    </source>
</evidence>
<evidence type="ECO:0000313" key="1">
    <source>
        <dbReference type="EMBL" id="KAE8996578.1"/>
    </source>
</evidence>
<organism evidence="3 6">
    <name type="scientific">Phytophthora fragariae</name>
    <dbReference type="NCBI Taxonomy" id="53985"/>
    <lineage>
        <taxon>Eukaryota</taxon>
        <taxon>Sar</taxon>
        <taxon>Stramenopiles</taxon>
        <taxon>Oomycota</taxon>
        <taxon>Peronosporomycetes</taxon>
        <taxon>Peronosporales</taxon>
        <taxon>Peronosporaceae</taxon>
        <taxon>Phytophthora</taxon>
    </lineage>
</organism>
<dbReference type="Proteomes" id="UP000440732">
    <property type="component" value="Unassembled WGS sequence"/>
</dbReference>
<protein>
    <recommendedName>
        <fullName evidence="11">HTH CENPB-type domain-containing protein</fullName>
    </recommendedName>
</protein>
<dbReference type="Proteomes" id="UP000433483">
    <property type="component" value="Unassembled WGS sequence"/>
</dbReference>
<dbReference type="EMBL" id="QXGB01000974">
    <property type="protein sequence ID" value="KAE9199849.1"/>
    <property type="molecule type" value="Genomic_DNA"/>
</dbReference>
<evidence type="ECO:0000313" key="5">
    <source>
        <dbReference type="EMBL" id="KAE9354100.1"/>
    </source>
</evidence>
<evidence type="ECO:0000313" key="6">
    <source>
        <dbReference type="Proteomes" id="UP000433483"/>
    </source>
</evidence>
<name>A0A6A3XD46_9STRA</name>
<evidence type="ECO:0000313" key="4">
    <source>
        <dbReference type="EMBL" id="KAE9226645.1"/>
    </source>
</evidence>
<evidence type="ECO:0000313" key="7">
    <source>
        <dbReference type="Proteomes" id="UP000440732"/>
    </source>
</evidence>
<comment type="caution">
    <text evidence="3">The sequence shown here is derived from an EMBL/GenBank/DDBJ whole genome shotgun (WGS) entry which is preliminary data.</text>
</comment>
<dbReference type="Proteomes" id="UP000476176">
    <property type="component" value="Unassembled WGS sequence"/>
</dbReference>
<reference evidence="6 7" key="1">
    <citation type="submission" date="2018-08" db="EMBL/GenBank/DDBJ databases">
        <title>Genomic investigation of the strawberry pathogen Phytophthora fragariae indicates pathogenicity is determined by transcriptional variation in three key races.</title>
        <authorList>
            <person name="Adams T.M."/>
            <person name="Armitage A.D."/>
            <person name="Sobczyk M.K."/>
            <person name="Bates H.J."/>
            <person name="Dunwell J.M."/>
            <person name="Nellist C.F."/>
            <person name="Harrison R.J."/>
        </authorList>
    </citation>
    <scope>NUCLEOTIDE SEQUENCE [LARGE SCALE GENOMIC DNA]</scope>
    <source>
        <strain evidence="4 9">BC-23</strain>
        <strain evidence="3 6">NOV-27</strain>
        <strain evidence="2 7">NOV-5</strain>
        <strain evidence="5 10">NOV-77</strain>
        <strain evidence="1 8">SCRP245</strain>
    </source>
</reference>
<dbReference type="Proteomes" id="UP000460718">
    <property type="component" value="Unassembled WGS sequence"/>
</dbReference>
<evidence type="ECO:0000313" key="9">
    <source>
        <dbReference type="Proteomes" id="UP000476176"/>
    </source>
</evidence>
<evidence type="ECO:0000313" key="3">
    <source>
        <dbReference type="EMBL" id="KAE9199849.1"/>
    </source>
</evidence>
<dbReference type="EMBL" id="QXFY01000163">
    <property type="protein sequence ID" value="KAE9354100.1"/>
    <property type="molecule type" value="Genomic_DNA"/>
</dbReference>
<accession>A0A6A3XD46</accession>
<keyword evidence="6" id="KW-1185">Reference proteome</keyword>
<dbReference type="EMBL" id="QXGA01001072">
    <property type="protein sequence ID" value="KAE9129920.1"/>
    <property type="molecule type" value="Genomic_DNA"/>
</dbReference>
<dbReference type="AlphaFoldDB" id="A0A6A3XD46"/>
<dbReference type="Proteomes" id="UP000486351">
    <property type="component" value="Unassembled WGS sequence"/>
</dbReference>
<evidence type="ECO:0000313" key="2">
    <source>
        <dbReference type="EMBL" id="KAE9129920.1"/>
    </source>
</evidence>
<gene>
    <name evidence="4" type="ORF">PF004_g11580</name>
    <name evidence="3" type="ORF">PF005_g15580</name>
    <name evidence="2" type="ORF">PF006_g15880</name>
    <name evidence="5" type="ORF">PF008_g4679</name>
    <name evidence="1" type="ORF">PF011_g15847</name>
</gene>
<evidence type="ECO:0008006" key="11">
    <source>
        <dbReference type="Google" id="ProtNLM"/>
    </source>
</evidence>
<dbReference type="EMBL" id="QXGC01000639">
    <property type="protein sequence ID" value="KAE9226645.1"/>
    <property type="molecule type" value="Genomic_DNA"/>
</dbReference>
<proteinExistence type="predicted"/>
<evidence type="ECO:0000313" key="10">
    <source>
        <dbReference type="Proteomes" id="UP000486351"/>
    </source>
</evidence>
<dbReference type="OrthoDB" id="93412at2759"/>
<sequence>MAASAKTAKMKRHRALGPAKLLSDDAELDLFGWLVAGRRNGMPVSATMCNRRH</sequence>